<dbReference type="EMBL" id="CCYD01000007">
    <property type="protein sequence ID" value="CEG35153.1"/>
    <property type="molecule type" value="Genomic_DNA"/>
</dbReference>
<organism evidence="2 3">
    <name type="scientific">Plasmopara halstedii</name>
    <name type="common">Downy mildew of sunflower</name>
    <dbReference type="NCBI Taxonomy" id="4781"/>
    <lineage>
        <taxon>Eukaryota</taxon>
        <taxon>Sar</taxon>
        <taxon>Stramenopiles</taxon>
        <taxon>Oomycota</taxon>
        <taxon>Peronosporomycetes</taxon>
        <taxon>Peronosporales</taxon>
        <taxon>Peronosporaceae</taxon>
        <taxon>Plasmopara</taxon>
    </lineage>
</organism>
<evidence type="ECO:0000313" key="3">
    <source>
        <dbReference type="Proteomes" id="UP000054928"/>
    </source>
</evidence>
<evidence type="ECO:0008006" key="4">
    <source>
        <dbReference type="Google" id="ProtNLM"/>
    </source>
</evidence>
<evidence type="ECO:0000313" key="2">
    <source>
        <dbReference type="EMBL" id="CEG35153.1"/>
    </source>
</evidence>
<dbReference type="GeneID" id="36408962"/>
<protein>
    <recommendedName>
        <fullName evidence="4">RxLR-like protein</fullName>
    </recommendedName>
</protein>
<keyword evidence="1" id="KW-0732">Signal</keyword>
<dbReference type="AlphaFoldDB" id="A0A0P1A3X5"/>
<dbReference type="RefSeq" id="XP_024571522.1">
    <property type="nucleotide sequence ID" value="XM_024729913.1"/>
</dbReference>
<evidence type="ECO:0000256" key="1">
    <source>
        <dbReference type="SAM" id="SignalP"/>
    </source>
</evidence>
<keyword evidence="3" id="KW-1185">Reference proteome</keyword>
<reference evidence="3" key="1">
    <citation type="submission" date="2014-09" db="EMBL/GenBank/DDBJ databases">
        <authorList>
            <person name="Sharma Rahul"/>
            <person name="Thines Marco"/>
        </authorList>
    </citation>
    <scope>NUCLEOTIDE SEQUENCE [LARGE SCALE GENOMIC DNA]</scope>
</reference>
<name>A0A0P1A3X5_PLAHL</name>
<feature type="chain" id="PRO_5006058353" description="RxLR-like protein" evidence="1">
    <location>
        <begin position="24"/>
        <end position="69"/>
    </location>
</feature>
<feature type="signal peptide" evidence="1">
    <location>
        <begin position="1"/>
        <end position="23"/>
    </location>
</feature>
<sequence length="69" mass="7675">MVHPTAAALVLLLIHIGPESARGEFFYARSGSELNSHTIKHVRTPLLRGVRVWVVWFNQEEPAALSPPC</sequence>
<proteinExistence type="predicted"/>
<dbReference type="Proteomes" id="UP000054928">
    <property type="component" value="Unassembled WGS sequence"/>
</dbReference>
<accession>A0A0P1A3X5</accession>